<name>A0A2H0BKW2_9BACT</name>
<dbReference type="Gene3D" id="3.40.50.300">
    <property type="entry name" value="P-loop containing nucleotide triphosphate hydrolases"/>
    <property type="match status" value="1"/>
</dbReference>
<accession>A0A2H0BKW2</accession>
<proteinExistence type="predicted"/>
<dbReference type="InterPro" id="IPR027417">
    <property type="entry name" value="P-loop_NTPase"/>
</dbReference>
<gene>
    <name evidence="1" type="ORF">COX02_00845</name>
</gene>
<evidence type="ECO:0000313" key="1">
    <source>
        <dbReference type="EMBL" id="PIP58317.1"/>
    </source>
</evidence>
<protein>
    <recommendedName>
        <fullName evidence="3">AAA+ ATPase domain-containing protein</fullName>
    </recommendedName>
</protein>
<dbReference type="SUPFAM" id="SSF52540">
    <property type="entry name" value="P-loop containing nucleoside triphosphate hydrolases"/>
    <property type="match status" value="1"/>
</dbReference>
<evidence type="ECO:0000313" key="2">
    <source>
        <dbReference type="Proteomes" id="UP000229334"/>
    </source>
</evidence>
<comment type="caution">
    <text evidence="1">The sequence shown here is derived from an EMBL/GenBank/DDBJ whole genome shotgun (WGS) entry which is preliminary data.</text>
</comment>
<reference evidence="1 2" key="1">
    <citation type="submission" date="2017-09" db="EMBL/GenBank/DDBJ databases">
        <title>Depth-based differentiation of microbial function through sediment-hosted aquifers and enrichment of novel symbionts in the deep terrestrial subsurface.</title>
        <authorList>
            <person name="Probst A.J."/>
            <person name="Ladd B."/>
            <person name="Jarett J.K."/>
            <person name="Geller-Mcgrath D.E."/>
            <person name="Sieber C.M."/>
            <person name="Emerson J.B."/>
            <person name="Anantharaman K."/>
            <person name="Thomas B.C."/>
            <person name="Malmstrom R."/>
            <person name="Stieglmeier M."/>
            <person name="Klingl A."/>
            <person name="Woyke T."/>
            <person name="Ryan C.M."/>
            <person name="Banfield J.F."/>
        </authorList>
    </citation>
    <scope>NUCLEOTIDE SEQUENCE [LARGE SCALE GENOMIC DNA]</scope>
    <source>
        <strain evidence="1">CG22_combo_CG10-13_8_21_14_all_37_9</strain>
    </source>
</reference>
<sequence length="150" mass="17527">MSDLSNNIYQEILAEKNVLLVGPTDSGKTWYVKNILIPFLQEKKIKVIYCSDPDFIPKQINEIDVLIVDEIETLLDQDFLEADSSNSKPYYSKEYLNKVRSWHDKLKEIMIPSVFILTRNSHGEIKNIIDNHSEMDWGVKVECFIFEKKV</sequence>
<dbReference type="AlphaFoldDB" id="A0A2H0BKW2"/>
<dbReference type="Proteomes" id="UP000229334">
    <property type="component" value="Unassembled WGS sequence"/>
</dbReference>
<dbReference type="EMBL" id="PCSX01000015">
    <property type="protein sequence ID" value="PIP58317.1"/>
    <property type="molecule type" value="Genomic_DNA"/>
</dbReference>
<evidence type="ECO:0008006" key="3">
    <source>
        <dbReference type="Google" id="ProtNLM"/>
    </source>
</evidence>
<organism evidence="1 2">
    <name type="scientific">Candidatus Vogelbacteria bacterium CG22_combo_CG10-13_8_21_14_all_37_9</name>
    <dbReference type="NCBI Taxonomy" id="1975046"/>
    <lineage>
        <taxon>Bacteria</taxon>
        <taxon>Candidatus Vogeliibacteriota</taxon>
    </lineage>
</organism>